<dbReference type="EMBL" id="RCUY01000002">
    <property type="protein sequence ID" value="RLP84175.1"/>
    <property type="molecule type" value="Genomic_DNA"/>
</dbReference>
<dbReference type="AlphaFoldDB" id="A0A3L7AW63"/>
<feature type="transmembrane region" description="Helical" evidence="2">
    <location>
        <begin position="110"/>
        <end position="133"/>
    </location>
</feature>
<comment type="caution">
    <text evidence="3">The sequence shown here is derived from an EMBL/GenBank/DDBJ whole genome shotgun (WGS) entry which is preliminary data.</text>
</comment>
<proteinExistence type="predicted"/>
<accession>A0A3L7AW63</accession>
<organism evidence="3 4">
    <name type="scientific">Mycetocola lacteus</name>
    <dbReference type="NCBI Taxonomy" id="76637"/>
    <lineage>
        <taxon>Bacteria</taxon>
        <taxon>Bacillati</taxon>
        <taxon>Actinomycetota</taxon>
        <taxon>Actinomycetes</taxon>
        <taxon>Micrococcales</taxon>
        <taxon>Microbacteriaceae</taxon>
        <taxon>Mycetocola</taxon>
    </lineage>
</organism>
<gene>
    <name evidence="3" type="ORF">D9V34_05150</name>
</gene>
<keyword evidence="2" id="KW-0812">Transmembrane</keyword>
<dbReference type="Proteomes" id="UP000269438">
    <property type="component" value="Unassembled WGS sequence"/>
</dbReference>
<keyword evidence="2" id="KW-0472">Membrane</keyword>
<protein>
    <submittedName>
        <fullName evidence="3">Uncharacterized protein</fullName>
    </submittedName>
</protein>
<dbReference type="RefSeq" id="WP_121687776.1">
    <property type="nucleotide sequence ID" value="NZ_RCUY01000002.1"/>
</dbReference>
<name>A0A3L7AW63_9MICO</name>
<feature type="region of interest" description="Disordered" evidence="1">
    <location>
        <begin position="1"/>
        <end position="74"/>
    </location>
</feature>
<evidence type="ECO:0000256" key="1">
    <source>
        <dbReference type="SAM" id="MobiDB-lite"/>
    </source>
</evidence>
<evidence type="ECO:0000313" key="4">
    <source>
        <dbReference type="Proteomes" id="UP000269438"/>
    </source>
</evidence>
<keyword evidence="4" id="KW-1185">Reference proteome</keyword>
<evidence type="ECO:0000256" key="2">
    <source>
        <dbReference type="SAM" id="Phobius"/>
    </source>
</evidence>
<feature type="compositionally biased region" description="Polar residues" evidence="1">
    <location>
        <begin position="1"/>
        <end position="15"/>
    </location>
</feature>
<sequence length="157" mass="16231">MTSPAAGQEPETTPESAPDAAAQPAADVRPDSASHPATDAAADSGTQPDADAPADETANAFDAAAQVAPIPPRKPTRREILRPVELLVIALIFGGFTGIIAAYASREPMLGLILGGVAFIVGLIGIAMFSLAIKPDDFEARDIHAQDTEGDQRPRAH</sequence>
<reference evidence="3 4" key="1">
    <citation type="submission" date="2018-10" db="EMBL/GenBank/DDBJ databases">
        <authorList>
            <person name="Li J."/>
        </authorList>
    </citation>
    <scope>NUCLEOTIDE SEQUENCE [LARGE SCALE GENOMIC DNA]</scope>
    <source>
        <strain evidence="3 4">JCM 11654</strain>
    </source>
</reference>
<evidence type="ECO:0000313" key="3">
    <source>
        <dbReference type="EMBL" id="RLP84175.1"/>
    </source>
</evidence>
<feature type="transmembrane region" description="Helical" evidence="2">
    <location>
        <begin position="84"/>
        <end position="104"/>
    </location>
</feature>
<dbReference type="OrthoDB" id="5081451at2"/>
<feature type="compositionally biased region" description="Low complexity" evidence="1">
    <location>
        <begin position="55"/>
        <end position="65"/>
    </location>
</feature>
<feature type="compositionally biased region" description="Low complexity" evidence="1">
    <location>
        <begin position="17"/>
        <end position="27"/>
    </location>
</feature>
<keyword evidence="2" id="KW-1133">Transmembrane helix</keyword>